<dbReference type="Proteomes" id="UP000012164">
    <property type="component" value="Unassembled WGS sequence"/>
</dbReference>
<organism evidence="1 2">
    <name type="scientific">Leptospira interrogans str. FPW1039</name>
    <dbReference type="NCBI Taxonomy" id="1193040"/>
    <lineage>
        <taxon>Bacteria</taxon>
        <taxon>Pseudomonadati</taxon>
        <taxon>Spirochaetota</taxon>
        <taxon>Spirochaetia</taxon>
        <taxon>Leptospirales</taxon>
        <taxon>Leptospiraceae</taxon>
        <taxon>Leptospira</taxon>
    </lineage>
</organism>
<dbReference type="EMBL" id="AKWR02000019">
    <property type="protein sequence ID" value="EMJ38663.1"/>
    <property type="molecule type" value="Genomic_DNA"/>
</dbReference>
<proteinExistence type="predicted"/>
<dbReference type="AlphaFoldDB" id="A0A0F6IKT8"/>
<sequence length="35" mass="4305">MQKLFSIKDYILNHEIQKLIIEYNLKLKEEIITEI</sequence>
<reference evidence="1 2" key="1">
    <citation type="submission" date="2013-01" db="EMBL/GenBank/DDBJ databases">
        <authorList>
            <person name="Harkins D.M."/>
            <person name="Durkin A.S."/>
            <person name="Brinkac L.M."/>
            <person name="Haft D.H."/>
            <person name="Selengut J.D."/>
            <person name="Sanka R."/>
            <person name="DePew J."/>
            <person name="Purushe J."/>
            <person name="Peacock S.J."/>
            <person name="Thaipadungpanit J."/>
            <person name="Wuthiekanun V.W."/>
            <person name="Day N.P."/>
            <person name="Vinetz J.M."/>
            <person name="Sutton G.G."/>
            <person name="Nierman W.C."/>
            <person name="Fouts D.E."/>
        </authorList>
    </citation>
    <scope>NUCLEOTIDE SEQUENCE [LARGE SCALE GENOMIC DNA]</scope>
    <source>
        <strain evidence="1 2">FPW1039</strain>
    </source>
</reference>
<name>A0A0F6IKT8_LEPIR</name>
<comment type="caution">
    <text evidence="1">The sequence shown here is derived from an EMBL/GenBank/DDBJ whole genome shotgun (WGS) entry which is preliminary data.</text>
</comment>
<evidence type="ECO:0000313" key="2">
    <source>
        <dbReference type="Proteomes" id="UP000012164"/>
    </source>
</evidence>
<accession>A0A0F6IKT8</accession>
<protein>
    <submittedName>
        <fullName evidence="1">Uncharacterized protein</fullName>
    </submittedName>
</protein>
<feature type="non-terminal residue" evidence="1">
    <location>
        <position position="35"/>
    </location>
</feature>
<evidence type="ECO:0000313" key="1">
    <source>
        <dbReference type="EMBL" id="EMJ38663.1"/>
    </source>
</evidence>
<gene>
    <name evidence="1" type="ORF">LEP1GSC079_0026</name>
</gene>